<dbReference type="PANTHER" id="PTHR22911:SF79">
    <property type="entry name" value="MOBA-LIKE NTP TRANSFERASE DOMAIN-CONTAINING PROTEIN"/>
    <property type="match status" value="1"/>
</dbReference>
<dbReference type="GO" id="GO:0016020">
    <property type="term" value="C:membrane"/>
    <property type="evidence" value="ECO:0007669"/>
    <property type="project" value="InterPro"/>
</dbReference>
<organism evidence="3 4">
    <name type="scientific">Thermocladium modestius</name>
    <dbReference type="NCBI Taxonomy" id="62609"/>
    <lineage>
        <taxon>Archaea</taxon>
        <taxon>Thermoproteota</taxon>
        <taxon>Thermoprotei</taxon>
        <taxon>Thermoproteales</taxon>
        <taxon>Thermoproteaceae</taxon>
        <taxon>Thermocladium</taxon>
    </lineage>
</organism>
<feature type="transmembrane region" description="Helical" evidence="1">
    <location>
        <begin position="125"/>
        <end position="149"/>
    </location>
</feature>
<dbReference type="Proteomes" id="UP000610960">
    <property type="component" value="Unassembled WGS sequence"/>
</dbReference>
<feature type="transmembrane region" description="Helical" evidence="1">
    <location>
        <begin position="99"/>
        <end position="119"/>
    </location>
</feature>
<keyword evidence="1" id="KW-0812">Transmembrane</keyword>
<sequence length="268" mass="27327">MILAAASLWSTIGVASVYSGAPLLASLIRSVAAAAAVMPVYRAFNKAAVAAGVSLGFLFGIYSTAAAVAGVGLAAFLLYTAPLWTAVFSLAFGESPGRLGLAGLGMISAAVAIAMIDAASGGASILGVALGLASGASYGAYISIARLFSRAGMSRDVSYGALPYATIVTVPLFLFSISRGLAVMPSQFMTPLAAGVYLGIFCTVVPYRLFSLGVSRLRATLAAILATLEPVLAAVWGYVFLGQVPNPYEYAIYTLITAALIISSLEAR</sequence>
<feature type="transmembrane region" description="Helical" evidence="1">
    <location>
        <begin position="161"/>
        <end position="182"/>
    </location>
</feature>
<name>A0A830GU62_9CREN</name>
<keyword evidence="1" id="KW-1133">Transmembrane helix</keyword>
<dbReference type="InterPro" id="IPR037185">
    <property type="entry name" value="EmrE-like"/>
</dbReference>
<feature type="transmembrane region" description="Helical" evidence="1">
    <location>
        <begin position="188"/>
        <end position="207"/>
    </location>
</feature>
<protein>
    <submittedName>
        <fullName evidence="3">EamA family transporter</fullName>
    </submittedName>
</protein>
<keyword evidence="1" id="KW-0472">Membrane</keyword>
<dbReference type="AlphaFoldDB" id="A0A830GU62"/>
<gene>
    <name evidence="3" type="ORF">GCM10007981_12920</name>
</gene>
<reference evidence="3" key="2">
    <citation type="submission" date="2020-09" db="EMBL/GenBank/DDBJ databases">
        <authorList>
            <person name="Sun Q."/>
            <person name="Ohkuma M."/>
        </authorList>
    </citation>
    <scope>NUCLEOTIDE SEQUENCE</scope>
    <source>
        <strain evidence="3">JCM 10088</strain>
    </source>
</reference>
<evidence type="ECO:0000313" key="3">
    <source>
        <dbReference type="EMBL" id="GGP21370.1"/>
    </source>
</evidence>
<dbReference type="SUPFAM" id="SSF103481">
    <property type="entry name" value="Multidrug resistance efflux transporter EmrE"/>
    <property type="match status" value="2"/>
</dbReference>
<dbReference type="OrthoDB" id="42541at2157"/>
<feature type="transmembrane region" description="Helical" evidence="1">
    <location>
        <begin position="219"/>
        <end position="238"/>
    </location>
</feature>
<comment type="caution">
    <text evidence="3">The sequence shown here is derived from an EMBL/GenBank/DDBJ whole genome shotgun (WGS) entry which is preliminary data.</text>
</comment>
<dbReference type="Pfam" id="PF00892">
    <property type="entry name" value="EamA"/>
    <property type="match status" value="1"/>
</dbReference>
<dbReference type="InterPro" id="IPR000620">
    <property type="entry name" value="EamA_dom"/>
</dbReference>
<keyword evidence="4" id="KW-1185">Reference proteome</keyword>
<evidence type="ECO:0000313" key="4">
    <source>
        <dbReference type="Proteomes" id="UP000610960"/>
    </source>
</evidence>
<feature type="transmembrane region" description="Helical" evidence="1">
    <location>
        <begin position="57"/>
        <end position="79"/>
    </location>
</feature>
<dbReference type="PANTHER" id="PTHR22911">
    <property type="entry name" value="ACYL-MALONYL CONDENSING ENZYME-RELATED"/>
    <property type="match status" value="1"/>
</dbReference>
<feature type="domain" description="EamA" evidence="2">
    <location>
        <begin position="126"/>
        <end position="264"/>
    </location>
</feature>
<evidence type="ECO:0000256" key="1">
    <source>
        <dbReference type="SAM" id="Phobius"/>
    </source>
</evidence>
<accession>A0A830GU62</accession>
<evidence type="ECO:0000259" key="2">
    <source>
        <dbReference type="Pfam" id="PF00892"/>
    </source>
</evidence>
<feature type="transmembrane region" description="Helical" evidence="1">
    <location>
        <begin position="250"/>
        <end position="267"/>
    </location>
</feature>
<dbReference type="EMBL" id="BMNL01000003">
    <property type="protein sequence ID" value="GGP21370.1"/>
    <property type="molecule type" value="Genomic_DNA"/>
</dbReference>
<reference evidence="3" key="1">
    <citation type="journal article" date="2014" name="Int. J. Syst. Evol. Microbiol.">
        <title>Complete genome sequence of Corynebacterium casei LMG S-19264T (=DSM 44701T), isolated from a smear-ripened cheese.</title>
        <authorList>
            <consortium name="US DOE Joint Genome Institute (JGI-PGF)"/>
            <person name="Walter F."/>
            <person name="Albersmeier A."/>
            <person name="Kalinowski J."/>
            <person name="Ruckert C."/>
        </authorList>
    </citation>
    <scope>NUCLEOTIDE SEQUENCE</scope>
    <source>
        <strain evidence="3">JCM 10088</strain>
    </source>
</reference>
<proteinExistence type="predicted"/>